<reference evidence="2 3" key="2">
    <citation type="journal article" date="2020" name="Front. Microbiol.">
        <title>Genetic Organization of the aprX-lipA2 Operon Affects the Proteolytic Potential of Pseudomonas Species in Milk.</title>
        <authorList>
            <person name="Maier C."/>
            <person name="Huptas C."/>
            <person name="von Neubeck M."/>
            <person name="Scherer S."/>
            <person name="Wenning M."/>
            <person name="Lucking G."/>
        </authorList>
    </citation>
    <scope>NUCLEOTIDE SEQUENCE [LARGE SCALE GENOMIC DNA]</scope>
    <source>
        <strain evidence="2 3">G4779</strain>
    </source>
</reference>
<dbReference type="Proteomes" id="UP000542111">
    <property type="component" value="Unassembled WGS sequence"/>
</dbReference>
<dbReference type="GeneID" id="70103662"/>
<evidence type="ECO:0000313" key="1">
    <source>
        <dbReference type="EMBL" id="MCF5105629.1"/>
    </source>
</evidence>
<gene>
    <name evidence="1" type="ORF">GIW56_02145</name>
    <name evidence="2" type="ORF">HBO33_27330</name>
</gene>
<name>A0A7Y1MVL8_9PSED</name>
<sequence>MANKVKVGIAHKKGEKRHFESDCSCLPNIGDEIVDPIAGLVIVRRKIWNFDDPDANLVTFDTEASPYPPI</sequence>
<protein>
    <submittedName>
        <fullName evidence="2">Uncharacterized protein</fullName>
    </submittedName>
</protein>
<dbReference type="OrthoDB" id="7032920at2"/>
<accession>A0A7Y1MVL8</accession>
<organism evidence="2 3">
    <name type="scientific">Pseudomonas gessardii</name>
    <dbReference type="NCBI Taxonomy" id="78544"/>
    <lineage>
        <taxon>Bacteria</taxon>
        <taxon>Pseudomonadati</taxon>
        <taxon>Pseudomonadota</taxon>
        <taxon>Gammaproteobacteria</taxon>
        <taxon>Pseudomonadales</taxon>
        <taxon>Pseudomonadaceae</taxon>
        <taxon>Pseudomonas</taxon>
    </lineage>
</organism>
<proteinExistence type="predicted"/>
<dbReference type="RefSeq" id="WP_076964025.1">
    <property type="nucleotide sequence ID" value="NZ_CBCRYT010000027.1"/>
</dbReference>
<dbReference type="EMBL" id="JAAQYP010000071">
    <property type="protein sequence ID" value="NNA98872.1"/>
    <property type="molecule type" value="Genomic_DNA"/>
</dbReference>
<dbReference type="Proteomes" id="UP000814003">
    <property type="component" value="Unassembled WGS sequence"/>
</dbReference>
<evidence type="ECO:0000313" key="4">
    <source>
        <dbReference type="Proteomes" id="UP000814003"/>
    </source>
</evidence>
<dbReference type="AlphaFoldDB" id="A0A7Y1MVL8"/>
<reference evidence="1 4" key="1">
    <citation type="submission" date="2019-11" db="EMBL/GenBank/DDBJ databases">
        <title>Epiphytic Pseudomonas syringae from cherry orchards.</title>
        <authorList>
            <person name="Hulin M.T."/>
        </authorList>
    </citation>
    <scope>NUCLEOTIDE SEQUENCE [LARGE SCALE GENOMIC DNA]</scope>
    <source>
        <strain evidence="1 4">PA-6-5B</strain>
    </source>
</reference>
<evidence type="ECO:0000313" key="3">
    <source>
        <dbReference type="Proteomes" id="UP000542111"/>
    </source>
</evidence>
<dbReference type="EMBL" id="WKED01000002">
    <property type="protein sequence ID" value="MCF5105629.1"/>
    <property type="molecule type" value="Genomic_DNA"/>
</dbReference>
<evidence type="ECO:0000313" key="2">
    <source>
        <dbReference type="EMBL" id="NNA98872.1"/>
    </source>
</evidence>
<keyword evidence="4" id="KW-1185">Reference proteome</keyword>
<comment type="caution">
    <text evidence="2">The sequence shown here is derived from an EMBL/GenBank/DDBJ whole genome shotgun (WGS) entry which is preliminary data.</text>
</comment>